<accession>A0A345ST25</accession>
<evidence type="ECO:0000256" key="8">
    <source>
        <dbReference type="SAM" id="SignalP"/>
    </source>
</evidence>
<dbReference type="CDD" id="cd16913">
    <property type="entry name" value="YkuD_like"/>
    <property type="match status" value="1"/>
</dbReference>
<keyword evidence="3 6" id="KW-0133">Cell shape</keyword>
<keyword evidence="5 6" id="KW-0961">Cell wall biogenesis/degradation</keyword>
<dbReference type="KEGG" id="stri:C7M71_004845"/>
<evidence type="ECO:0000256" key="6">
    <source>
        <dbReference type="PROSITE-ProRule" id="PRU01373"/>
    </source>
</evidence>
<evidence type="ECO:0000256" key="2">
    <source>
        <dbReference type="ARBA" id="ARBA00022679"/>
    </source>
</evidence>
<dbReference type="GO" id="GO:0071972">
    <property type="term" value="F:peptidoglycan L,D-transpeptidase activity"/>
    <property type="evidence" value="ECO:0007669"/>
    <property type="project" value="TreeGrafter"/>
</dbReference>
<dbReference type="GO" id="GO:0016740">
    <property type="term" value="F:transferase activity"/>
    <property type="evidence" value="ECO:0007669"/>
    <property type="project" value="UniProtKB-KW"/>
</dbReference>
<dbReference type="Proteomes" id="UP000249340">
    <property type="component" value="Chromosome"/>
</dbReference>
<dbReference type="PANTHER" id="PTHR30582">
    <property type="entry name" value="L,D-TRANSPEPTIDASE"/>
    <property type="match status" value="1"/>
</dbReference>
<dbReference type="OrthoDB" id="5242354at2"/>
<feature type="chain" id="PRO_5038862728" evidence="8">
    <location>
        <begin position="29"/>
        <end position="215"/>
    </location>
</feature>
<reference evidence="11" key="1">
    <citation type="submission" date="2018-07" db="EMBL/GenBank/DDBJ databases">
        <title>Streptacidiphilus bronchialis DSM 106435 chromosome.</title>
        <authorList>
            <person name="Batra D."/>
            <person name="Gulvik C.A."/>
        </authorList>
    </citation>
    <scope>NUCLEOTIDE SEQUENCE [LARGE SCALE GENOMIC DNA]</scope>
    <source>
        <strain evidence="11">DSM 106435</strain>
    </source>
</reference>
<dbReference type="Pfam" id="PF03734">
    <property type="entry name" value="YkuD"/>
    <property type="match status" value="1"/>
</dbReference>
<sequence length="215" mass="21975">MRMTRERLRALRCAVVASALATVLTAGAGAAVAATGGHSAAGSRGSGGTAAAPAAASTPAAASSGTDRSGSTEYATSHVTTIDAATHQLRATVDGKTVAVFPVGFGQPRFRTPSGTYRVLGKDAVIEMTSCSARITCDPDSPDYYDLQVPWAVRLTSGGLFVHGAPWDHTIGSEDISHGCIHLSVADAEWFYNFSRPGDIVIVQGTGRSGGPVGP</sequence>
<dbReference type="AlphaFoldDB" id="A0A345ST25"/>
<feature type="region of interest" description="Disordered" evidence="7">
    <location>
        <begin position="36"/>
        <end position="74"/>
    </location>
</feature>
<dbReference type="GO" id="GO:0005576">
    <property type="term" value="C:extracellular region"/>
    <property type="evidence" value="ECO:0007669"/>
    <property type="project" value="TreeGrafter"/>
</dbReference>
<evidence type="ECO:0000256" key="1">
    <source>
        <dbReference type="ARBA" id="ARBA00004752"/>
    </source>
</evidence>
<dbReference type="Gene3D" id="2.40.440.10">
    <property type="entry name" value="L,D-transpeptidase catalytic domain-like"/>
    <property type="match status" value="1"/>
</dbReference>
<evidence type="ECO:0000313" key="10">
    <source>
        <dbReference type="EMBL" id="AXI76880.1"/>
    </source>
</evidence>
<protein>
    <submittedName>
        <fullName evidence="10">L,D-transpeptidase</fullName>
    </submittedName>
</protein>
<feature type="active site" description="Proton donor/acceptor" evidence="6">
    <location>
        <position position="163"/>
    </location>
</feature>
<dbReference type="GO" id="GO:0018104">
    <property type="term" value="P:peptidoglycan-protein cross-linking"/>
    <property type="evidence" value="ECO:0007669"/>
    <property type="project" value="TreeGrafter"/>
</dbReference>
<dbReference type="Gene3D" id="2.60.40.3710">
    <property type="match status" value="1"/>
</dbReference>
<dbReference type="EMBL" id="CP031264">
    <property type="protein sequence ID" value="AXI76880.1"/>
    <property type="molecule type" value="Genomic_DNA"/>
</dbReference>
<organism evidence="10 11">
    <name type="scientific">Peterkaempfera bronchialis</name>
    <dbReference type="NCBI Taxonomy" id="2126346"/>
    <lineage>
        <taxon>Bacteria</taxon>
        <taxon>Bacillati</taxon>
        <taxon>Actinomycetota</taxon>
        <taxon>Actinomycetes</taxon>
        <taxon>Kitasatosporales</taxon>
        <taxon>Streptomycetaceae</taxon>
        <taxon>Peterkaempfera</taxon>
    </lineage>
</organism>
<feature type="signal peptide" evidence="8">
    <location>
        <begin position="1"/>
        <end position="28"/>
    </location>
</feature>
<evidence type="ECO:0000256" key="3">
    <source>
        <dbReference type="ARBA" id="ARBA00022960"/>
    </source>
</evidence>
<dbReference type="GO" id="GO:0071555">
    <property type="term" value="P:cell wall organization"/>
    <property type="evidence" value="ECO:0007669"/>
    <property type="project" value="UniProtKB-UniRule"/>
</dbReference>
<dbReference type="PANTHER" id="PTHR30582:SF2">
    <property type="entry name" value="L,D-TRANSPEPTIDASE YCIB-RELATED"/>
    <property type="match status" value="1"/>
</dbReference>
<dbReference type="InterPro" id="IPR050979">
    <property type="entry name" value="LD-transpeptidase"/>
</dbReference>
<evidence type="ECO:0000256" key="5">
    <source>
        <dbReference type="ARBA" id="ARBA00023316"/>
    </source>
</evidence>
<evidence type="ECO:0000256" key="7">
    <source>
        <dbReference type="SAM" id="MobiDB-lite"/>
    </source>
</evidence>
<keyword evidence="11" id="KW-1185">Reference proteome</keyword>
<feature type="active site" description="Nucleophile" evidence="6">
    <location>
        <position position="180"/>
    </location>
</feature>
<dbReference type="InterPro" id="IPR005490">
    <property type="entry name" value="LD_TPept_cat_dom"/>
</dbReference>
<feature type="compositionally biased region" description="Low complexity" evidence="7">
    <location>
        <begin position="36"/>
        <end position="66"/>
    </location>
</feature>
<name>A0A345ST25_9ACTN</name>
<feature type="domain" description="L,D-TPase catalytic" evidence="9">
    <location>
        <begin position="78"/>
        <end position="204"/>
    </location>
</feature>
<keyword evidence="8" id="KW-0732">Signal</keyword>
<evidence type="ECO:0000256" key="4">
    <source>
        <dbReference type="ARBA" id="ARBA00022984"/>
    </source>
</evidence>
<dbReference type="PROSITE" id="PS52029">
    <property type="entry name" value="LD_TPASE"/>
    <property type="match status" value="1"/>
</dbReference>
<evidence type="ECO:0000259" key="9">
    <source>
        <dbReference type="PROSITE" id="PS52029"/>
    </source>
</evidence>
<keyword evidence="4 6" id="KW-0573">Peptidoglycan synthesis</keyword>
<proteinExistence type="predicted"/>
<dbReference type="UniPathway" id="UPA00219"/>
<dbReference type="GO" id="GO:0008360">
    <property type="term" value="P:regulation of cell shape"/>
    <property type="evidence" value="ECO:0007669"/>
    <property type="project" value="UniProtKB-UniRule"/>
</dbReference>
<comment type="pathway">
    <text evidence="1 6">Cell wall biogenesis; peptidoglycan biosynthesis.</text>
</comment>
<keyword evidence="2" id="KW-0808">Transferase</keyword>
<evidence type="ECO:0000313" key="11">
    <source>
        <dbReference type="Proteomes" id="UP000249340"/>
    </source>
</evidence>
<dbReference type="InterPro" id="IPR038063">
    <property type="entry name" value="Transpep_catalytic_dom"/>
</dbReference>
<dbReference type="SUPFAM" id="SSF141523">
    <property type="entry name" value="L,D-transpeptidase catalytic domain-like"/>
    <property type="match status" value="1"/>
</dbReference>
<gene>
    <name evidence="10" type="ORF">C7M71_004845</name>
</gene>